<dbReference type="InterPro" id="IPR050492">
    <property type="entry name" value="Bact_metal-bind_prot9"/>
</dbReference>
<evidence type="ECO:0000313" key="7">
    <source>
        <dbReference type="Proteomes" id="UP000726170"/>
    </source>
</evidence>
<accession>A0ABS6EJB2</accession>
<comment type="subcellular location">
    <subcellularLocation>
        <location evidence="1">Cell envelope</location>
    </subcellularLocation>
</comment>
<evidence type="ECO:0000256" key="4">
    <source>
        <dbReference type="ARBA" id="ARBA00022729"/>
    </source>
</evidence>
<dbReference type="Proteomes" id="UP000726170">
    <property type="component" value="Unassembled WGS sequence"/>
</dbReference>
<keyword evidence="3" id="KW-0479">Metal-binding</keyword>
<evidence type="ECO:0000313" key="6">
    <source>
        <dbReference type="EMBL" id="MBU5485303.1"/>
    </source>
</evidence>
<proteinExistence type="predicted"/>
<keyword evidence="7" id="KW-1185">Reference proteome</keyword>
<evidence type="ECO:0000256" key="1">
    <source>
        <dbReference type="ARBA" id="ARBA00004196"/>
    </source>
</evidence>
<organism evidence="6 7">
    <name type="scientific">Clostridium mobile</name>
    <dbReference type="NCBI Taxonomy" id="2841512"/>
    <lineage>
        <taxon>Bacteria</taxon>
        <taxon>Bacillati</taxon>
        <taxon>Bacillota</taxon>
        <taxon>Clostridia</taxon>
        <taxon>Eubacteriales</taxon>
        <taxon>Clostridiaceae</taxon>
        <taxon>Clostridium</taxon>
    </lineage>
</organism>
<feature type="coiled-coil region" evidence="5">
    <location>
        <begin position="164"/>
        <end position="198"/>
    </location>
</feature>
<dbReference type="EMBL" id="JAHLQF010000003">
    <property type="protein sequence ID" value="MBU5485303.1"/>
    <property type="molecule type" value="Genomic_DNA"/>
</dbReference>
<name>A0ABS6EJB2_9CLOT</name>
<sequence length="295" mass="34710">MLIFILLLSGCEKINEDIEINLKVSKGSDVVLNIMTTDKLLYFMTKDIVGDKHFVDFMFKNREEELNYVFSQDAINNISKYDLFIYNGGGLEPWASDFVNKLSKGKLGIINLSRGINILSYSDNVKYKKYIFKENPYYWMNIDNYKIALLNIKNSIQDKDPKNREFYEKNFDNMVKELEEYEKKIKELSANLKEAEVYYSEEDLEYFLKYCNIKGIKIPKGKGLTEEIKDDNTNKNRLFFYYNESELKKAEENIKKYNMVPIKILIHKEDARYIDIVKYNVNSLNKAVLSNGGNQ</sequence>
<reference evidence="6 7" key="1">
    <citation type="submission" date="2021-06" db="EMBL/GenBank/DDBJ databases">
        <authorList>
            <person name="Sun Q."/>
            <person name="Li D."/>
        </authorList>
    </citation>
    <scope>NUCLEOTIDE SEQUENCE [LARGE SCALE GENOMIC DNA]</scope>
    <source>
        <strain evidence="6 7">MSJ-11</strain>
    </source>
</reference>
<dbReference type="RefSeq" id="WP_216439857.1">
    <property type="nucleotide sequence ID" value="NZ_JAHLQF010000003.1"/>
</dbReference>
<evidence type="ECO:0000256" key="2">
    <source>
        <dbReference type="ARBA" id="ARBA00022448"/>
    </source>
</evidence>
<dbReference type="InterPro" id="IPR006127">
    <property type="entry name" value="ZnuA-like"/>
</dbReference>
<gene>
    <name evidence="6" type="ORF">KQI86_13245</name>
</gene>
<keyword evidence="4" id="KW-0732">Signal</keyword>
<evidence type="ECO:0000256" key="5">
    <source>
        <dbReference type="SAM" id="Coils"/>
    </source>
</evidence>
<keyword evidence="5" id="KW-0175">Coiled coil</keyword>
<dbReference type="Pfam" id="PF01297">
    <property type="entry name" value="ZnuA"/>
    <property type="match status" value="1"/>
</dbReference>
<evidence type="ECO:0000256" key="3">
    <source>
        <dbReference type="ARBA" id="ARBA00022723"/>
    </source>
</evidence>
<keyword evidence="2" id="KW-0813">Transport</keyword>
<comment type="caution">
    <text evidence="6">The sequence shown here is derived from an EMBL/GenBank/DDBJ whole genome shotgun (WGS) entry which is preliminary data.</text>
</comment>
<dbReference type="PANTHER" id="PTHR42953">
    <property type="entry name" value="HIGH-AFFINITY ZINC UPTAKE SYSTEM PROTEIN ZNUA-RELATED"/>
    <property type="match status" value="1"/>
</dbReference>
<dbReference type="PANTHER" id="PTHR42953:SF1">
    <property type="entry name" value="METAL-BINDING PROTEIN HI_0362-RELATED"/>
    <property type="match status" value="1"/>
</dbReference>
<protein>
    <submittedName>
        <fullName evidence="6">Metal ABC transporter substrate-binding protein</fullName>
    </submittedName>
</protein>